<dbReference type="EMBL" id="JARJLM010000434">
    <property type="protein sequence ID" value="MDF3836388.1"/>
    <property type="molecule type" value="Genomic_DNA"/>
</dbReference>
<dbReference type="Proteomes" id="UP001216674">
    <property type="component" value="Unassembled WGS sequence"/>
</dbReference>
<sequence>MNKLRSSRLLERISPLVLADLRRMHAAAETERGRFAHGERGRNLENRENCVHLVEWARYDPERGAFVIESRILVPRAK</sequence>
<evidence type="ECO:0000313" key="2">
    <source>
        <dbReference type="Proteomes" id="UP001216674"/>
    </source>
</evidence>
<proteinExistence type="predicted"/>
<accession>A0ABT6AUY2</accession>
<organism evidence="1 2">
    <name type="scientific">Cupriavidus basilensis</name>
    <dbReference type="NCBI Taxonomy" id="68895"/>
    <lineage>
        <taxon>Bacteria</taxon>
        <taxon>Pseudomonadati</taxon>
        <taxon>Pseudomonadota</taxon>
        <taxon>Betaproteobacteria</taxon>
        <taxon>Burkholderiales</taxon>
        <taxon>Burkholderiaceae</taxon>
        <taxon>Cupriavidus</taxon>
    </lineage>
</organism>
<name>A0ABT6AUY2_9BURK</name>
<gene>
    <name evidence="1" type="ORF">P3W85_26055</name>
</gene>
<comment type="caution">
    <text evidence="1">The sequence shown here is derived from an EMBL/GenBank/DDBJ whole genome shotgun (WGS) entry which is preliminary data.</text>
</comment>
<evidence type="ECO:0000313" key="1">
    <source>
        <dbReference type="EMBL" id="MDF3836388.1"/>
    </source>
</evidence>
<dbReference type="RefSeq" id="WP_276266876.1">
    <property type="nucleotide sequence ID" value="NZ_JARJLM010000434.1"/>
</dbReference>
<keyword evidence="2" id="KW-1185">Reference proteome</keyword>
<protein>
    <submittedName>
        <fullName evidence="1">Uncharacterized protein</fullName>
    </submittedName>
</protein>
<reference evidence="1 2" key="1">
    <citation type="submission" date="2023-03" db="EMBL/GenBank/DDBJ databases">
        <title>Draft assemblies of triclosan tolerant bacteria isolated from returned activated sludge.</title>
        <authorList>
            <person name="Van Hamelsveld S."/>
        </authorList>
    </citation>
    <scope>NUCLEOTIDE SEQUENCE [LARGE SCALE GENOMIC DNA]</scope>
    <source>
        <strain evidence="1 2">GW210010_S58</strain>
    </source>
</reference>